<reference evidence="5 6" key="1">
    <citation type="submission" date="2016-03" db="EMBL/GenBank/DDBJ databases">
        <title>Niastella vici sp. nov., isolated from farmland soil.</title>
        <authorList>
            <person name="Chen L."/>
            <person name="Wang D."/>
            <person name="Yang S."/>
            <person name="Wang G."/>
        </authorList>
    </citation>
    <scope>NUCLEOTIDE SEQUENCE [LARGE SCALE GENOMIC DNA]</scope>
    <source>
        <strain evidence="5 6">DJ57</strain>
    </source>
</reference>
<gene>
    <name evidence="5" type="ORF">A3860_37825</name>
</gene>
<dbReference type="PANTHER" id="PTHR33204">
    <property type="entry name" value="TRANSCRIPTIONAL REGULATOR, MARR FAMILY"/>
    <property type="match status" value="1"/>
</dbReference>
<dbReference type="Proteomes" id="UP000192796">
    <property type="component" value="Unassembled WGS sequence"/>
</dbReference>
<dbReference type="InterPro" id="IPR036390">
    <property type="entry name" value="WH_DNA-bd_sf"/>
</dbReference>
<evidence type="ECO:0000313" key="6">
    <source>
        <dbReference type="Proteomes" id="UP000192796"/>
    </source>
</evidence>
<dbReference type="SUPFAM" id="SSF46785">
    <property type="entry name" value="Winged helix' DNA-binding domain"/>
    <property type="match status" value="1"/>
</dbReference>
<dbReference type="AlphaFoldDB" id="A0A1V9FM40"/>
<dbReference type="PROSITE" id="PS51118">
    <property type="entry name" value="HTH_HXLR"/>
    <property type="match status" value="1"/>
</dbReference>
<dbReference type="STRING" id="1703345.A3860_37825"/>
<dbReference type="GO" id="GO:0003677">
    <property type="term" value="F:DNA binding"/>
    <property type="evidence" value="ECO:0007669"/>
    <property type="project" value="UniProtKB-KW"/>
</dbReference>
<accession>A0A1V9FM40</accession>
<dbReference type="OrthoDB" id="2619345at2"/>
<evidence type="ECO:0000313" key="5">
    <source>
        <dbReference type="EMBL" id="OQP59419.1"/>
    </source>
</evidence>
<evidence type="ECO:0000259" key="4">
    <source>
        <dbReference type="PROSITE" id="PS51118"/>
    </source>
</evidence>
<dbReference type="PANTHER" id="PTHR33204:SF29">
    <property type="entry name" value="TRANSCRIPTIONAL REGULATOR"/>
    <property type="match status" value="1"/>
</dbReference>
<dbReference type="InterPro" id="IPR002577">
    <property type="entry name" value="HTH_HxlR"/>
</dbReference>
<evidence type="ECO:0000256" key="3">
    <source>
        <dbReference type="ARBA" id="ARBA00023163"/>
    </source>
</evidence>
<keyword evidence="1" id="KW-0805">Transcription regulation</keyword>
<dbReference type="Gene3D" id="1.10.10.10">
    <property type="entry name" value="Winged helix-like DNA-binding domain superfamily/Winged helix DNA-binding domain"/>
    <property type="match status" value="1"/>
</dbReference>
<comment type="caution">
    <text evidence="5">The sequence shown here is derived from an EMBL/GenBank/DDBJ whole genome shotgun (WGS) entry which is preliminary data.</text>
</comment>
<dbReference type="EMBL" id="LVYD01000081">
    <property type="protein sequence ID" value="OQP59419.1"/>
    <property type="molecule type" value="Genomic_DNA"/>
</dbReference>
<evidence type="ECO:0000256" key="1">
    <source>
        <dbReference type="ARBA" id="ARBA00023015"/>
    </source>
</evidence>
<dbReference type="RefSeq" id="WP_081154780.1">
    <property type="nucleotide sequence ID" value="NZ_LVYD01000081.1"/>
</dbReference>
<feature type="domain" description="HTH hxlR-type" evidence="4">
    <location>
        <begin position="14"/>
        <end position="117"/>
    </location>
</feature>
<proteinExistence type="predicted"/>
<organism evidence="5 6">
    <name type="scientific">Niastella vici</name>
    <dbReference type="NCBI Taxonomy" id="1703345"/>
    <lineage>
        <taxon>Bacteria</taxon>
        <taxon>Pseudomonadati</taxon>
        <taxon>Bacteroidota</taxon>
        <taxon>Chitinophagia</taxon>
        <taxon>Chitinophagales</taxon>
        <taxon>Chitinophagaceae</taxon>
        <taxon>Niastella</taxon>
    </lineage>
</organism>
<evidence type="ECO:0000256" key="2">
    <source>
        <dbReference type="ARBA" id="ARBA00023125"/>
    </source>
</evidence>
<dbReference type="InterPro" id="IPR036388">
    <property type="entry name" value="WH-like_DNA-bd_sf"/>
</dbReference>
<sequence>MGDKLENGKLSDDCKRHFKAINDTLYILNGKWSVLIIACLASGKKRYLELQRIVEGIGPKMLSKELNRLELNGLITRSVLQTRPVTVEYELTEYARSLKPLMDEMGTWGKQHREKVIKEMAAR</sequence>
<keyword evidence="2" id="KW-0238">DNA-binding</keyword>
<keyword evidence="3" id="KW-0804">Transcription</keyword>
<dbReference type="Pfam" id="PF01638">
    <property type="entry name" value="HxlR"/>
    <property type="match status" value="1"/>
</dbReference>
<keyword evidence="6" id="KW-1185">Reference proteome</keyword>
<name>A0A1V9FM40_9BACT</name>
<protein>
    <submittedName>
        <fullName evidence="5">HxlR family transcriptional regulator</fullName>
    </submittedName>
</protein>